<feature type="transmembrane region" description="Helical" evidence="5">
    <location>
        <begin position="47"/>
        <end position="67"/>
    </location>
</feature>
<evidence type="ECO:0000256" key="1">
    <source>
        <dbReference type="ARBA" id="ARBA00004141"/>
    </source>
</evidence>
<dbReference type="Pfam" id="PF03151">
    <property type="entry name" value="TPT"/>
    <property type="match status" value="1"/>
</dbReference>
<protein>
    <recommendedName>
        <fullName evidence="6">Sugar phosphate transporter domain-containing protein</fullName>
    </recommendedName>
</protein>
<proteinExistence type="predicted"/>
<sequence length="314" mass="34719">MKERNISRFSAAPAVTVYGSLLLNIVSSVGVIIINKRLVYIEAGFRFGTLLTVIHFIVSFLGCLFFARLHCFEVRPIPLSKVLPISLAFCGYVVFNNLSLLTNTVSVYQTSKILCTPLILWIEFAVYHRRESRRTLLSLVPICVGVAVTVYTDTKLNLMGTFWAVLAVFSNSLYTIWGKTKQLELGVTPMQLLVYQAPLSALILIFSLPIDGLGELFSYEVTFTTVWTIALSCLFAFGVNFSFFFFVGQTSPLTMNVVGYFKTALVFVGGFIFFSSETNGKTIAGVVCTLVGLALYTHSKLQAIPFPPPSKEAV</sequence>
<feature type="transmembrane region" description="Helical" evidence="5">
    <location>
        <begin position="158"/>
        <end position="177"/>
    </location>
</feature>
<evidence type="ECO:0000256" key="5">
    <source>
        <dbReference type="SAM" id="Phobius"/>
    </source>
</evidence>
<evidence type="ECO:0000259" key="6">
    <source>
        <dbReference type="Pfam" id="PF03151"/>
    </source>
</evidence>
<evidence type="ECO:0000313" key="7">
    <source>
        <dbReference type="EMBL" id="RNF17784.1"/>
    </source>
</evidence>
<organism evidence="7 8">
    <name type="scientific">Trypanosoma conorhini</name>
    <dbReference type="NCBI Taxonomy" id="83891"/>
    <lineage>
        <taxon>Eukaryota</taxon>
        <taxon>Discoba</taxon>
        <taxon>Euglenozoa</taxon>
        <taxon>Kinetoplastea</taxon>
        <taxon>Metakinetoplastina</taxon>
        <taxon>Trypanosomatida</taxon>
        <taxon>Trypanosomatidae</taxon>
        <taxon>Trypanosoma</taxon>
    </lineage>
</organism>
<feature type="transmembrane region" description="Helical" evidence="5">
    <location>
        <begin position="79"/>
        <end position="95"/>
    </location>
</feature>
<feature type="transmembrane region" description="Helical" evidence="5">
    <location>
        <begin position="107"/>
        <end position="127"/>
    </location>
</feature>
<feature type="transmembrane region" description="Helical" evidence="5">
    <location>
        <begin position="222"/>
        <end position="247"/>
    </location>
</feature>
<dbReference type="InterPro" id="IPR050186">
    <property type="entry name" value="TPT_transporter"/>
</dbReference>
<dbReference type="GeneID" id="40318338"/>
<reference evidence="7 8" key="1">
    <citation type="journal article" date="2018" name="BMC Genomics">
        <title>Genomic comparison of Trypanosoma conorhini and Trypanosoma rangeli to Trypanosoma cruzi strains of high and low virulence.</title>
        <authorList>
            <person name="Bradwell K.R."/>
            <person name="Koparde V.N."/>
            <person name="Matveyev A.V."/>
            <person name="Serrano M.G."/>
            <person name="Alves J.M."/>
            <person name="Parikh H."/>
            <person name="Huang B."/>
            <person name="Lee V."/>
            <person name="Espinosa-Alvarez O."/>
            <person name="Ortiz P.A."/>
            <person name="Costa-Martins A.G."/>
            <person name="Teixeira M.M."/>
            <person name="Buck G.A."/>
        </authorList>
    </citation>
    <scope>NUCLEOTIDE SEQUENCE [LARGE SCALE GENOMIC DNA]</scope>
    <source>
        <strain evidence="7 8">025E</strain>
    </source>
</reference>
<dbReference type="OrthoDB" id="5547497at2759"/>
<evidence type="ECO:0000256" key="3">
    <source>
        <dbReference type="ARBA" id="ARBA00022989"/>
    </source>
</evidence>
<comment type="subcellular location">
    <subcellularLocation>
        <location evidence="1">Membrane</location>
        <topology evidence="1">Multi-pass membrane protein</topology>
    </subcellularLocation>
</comment>
<dbReference type="SUPFAM" id="SSF103481">
    <property type="entry name" value="Multidrug resistance efflux transporter EmrE"/>
    <property type="match status" value="1"/>
</dbReference>
<evidence type="ECO:0000256" key="2">
    <source>
        <dbReference type="ARBA" id="ARBA00022692"/>
    </source>
</evidence>
<dbReference type="EMBL" id="MKKU01000253">
    <property type="protein sequence ID" value="RNF17784.1"/>
    <property type="molecule type" value="Genomic_DNA"/>
</dbReference>
<dbReference type="AlphaFoldDB" id="A0A3R7LNE0"/>
<keyword evidence="3 5" id="KW-1133">Transmembrane helix</keyword>
<evidence type="ECO:0000256" key="4">
    <source>
        <dbReference type="ARBA" id="ARBA00023136"/>
    </source>
</evidence>
<keyword evidence="2 5" id="KW-0812">Transmembrane</keyword>
<name>A0A3R7LNE0_9TRYP</name>
<evidence type="ECO:0000313" key="8">
    <source>
        <dbReference type="Proteomes" id="UP000284403"/>
    </source>
</evidence>
<dbReference type="RefSeq" id="XP_029228250.1">
    <property type="nucleotide sequence ID" value="XM_029371635.1"/>
</dbReference>
<dbReference type="PANTHER" id="PTHR11132">
    <property type="entry name" value="SOLUTE CARRIER FAMILY 35"/>
    <property type="match status" value="1"/>
</dbReference>
<dbReference type="InterPro" id="IPR004853">
    <property type="entry name" value="Sugar_P_trans_dom"/>
</dbReference>
<dbReference type="Proteomes" id="UP000284403">
    <property type="component" value="Unassembled WGS sequence"/>
</dbReference>
<feature type="transmembrane region" description="Helical" evidence="5">
    <location>
        <begin position="134"/>
        <end position="152"/>
    </location>
</feature>
<accession>A0A3R7LNE0</accession>
<keyword evidence="8" id="KW-1185">Reference proteome</keyword>
<feature type="transmembrane region" description="Helical" evidence="5">
    <location>
        <begin position="189"/>
        <end position="210"/>
    </location>
</feature>
<dbReference type="GO" id="GO:0016020">
    <property type="term" value="C:membrane"/>
    <property type="evidence" value="ECO:0007669"/>
    <property type="project" value="UniProtKB-SubCell"/>
</dbReference>
<feature type="transmembrane region" description="Helical" evidence="5">
    <location>
        <begin position="259"/>
        <end position="276"/>
    </location>
</feature>
<comment type="caution">
    <text evidence="7">The sequence shown here is derived from an EMBL/GenBank/DDBJ whole genome shotgun (WGS) entry which is preliminary data.</text>
</comment>
<dbReference type="InterPro" id="IPR037185">
    <property type="entry name" value="EmrE-like"/>
</dbReference>
<gene>
    <name evidence="7" type="ORF">Tco025E_04727</name>
</gene>
<feature type="transmembrane region" description="Helical" evidence="5">
    <location>
        <begin position="12"/>
        <end position="35"/>
    </location>
</feature>
<feature type="domain" description="Sugar phosphate transporter" evidence="6">
    <location>
        <begin position="28"/>
        <end position="296"/>
    </location>
</feature>
<keyword evidence="4 5" id="KW-0472">Membrane</keyword>